<accession>G6FXQ6</accession>
<dbReference type="InterPro" id="IPR006442">
    <property type="entry name" value="Antitoxin_Phd/YefM"/>
</dbReference>
<dbReference type="SUPFAM" id="SSF143120">
    <property type="entry name" value="YefM-like"/>
    <property type="match status" value="1"/>
</dbReference>
<keyword evidence="5" id="KW-1185">Reference proteome</keyword>
<dbReference type="PATRIC" id="fig|741277.3.peg.3089"/>
<evidence type="ECO:0000256" key="2">
    <source>
        <dbReference type="RuleBase" id="RU362080"/>
    </source>
</evidence>
<evidence type="ECO:0000313" key="5">
    <source>
        <dbReference type="Proteomes" id="UP000004344"/>
    </source>
</evidence>
<comment type="function">
    <text evidence="2">Antitoxin component of a type II toxin-antitoxin (TA) system.</text>
</comment>
<proteinExistence type="inferred from homology"/>
<comment type="similarity">
    <text evidence="1 2">Belongs to the phD/YefM antitoxin family.</text>
</comment>
<keyword evidence="3" id="KW-0175">Coiled coil</keyword>
<dbReference type="Proteomes" id="UP000004344">
    <property type="component" value="Unassembled WGS sequence"/>
</dbReference>
<sequence length="114" mass="13177">MINLDNIHSLTEFKRNVKQFLERIKINKSPLVLTVNGKAEIVVQDASAFQEMIDRLQQAEKEVQKLKLEALQREVVIGVEQLKNGQYTEYDDESLPNLLDNIKARGKRRLVQDS</sequence>
<dbReference type="InterPro" id="IPR036165">
    <property type="entry name" value="YefM-like_sf"/>
</dbReference>
<comment type="caution">
    <text evidence="4">The sequence shown here is derived from an EMBL/GenBank/DDBJ whole genome shotgun (WGS) entry which is preliminary data.</text>
</comment>
<dbReference type="NCBIfam" id="TIGR01552">
    <property type="entry name" value="phd_fam"/>
    <property type="match status" value="1"/>
</dbReference>
<gene>
    <name evidence="4" type="ORF">FJSC11DRAFT_3655</name>
</gene>
<evidence type="ECO:0000313" key="4">
    <source>
        <dbReference type="EMBL" id="EHC10118.1"/>
    </source>
</evidence>
<dbReference type="Pfam" id="PF02604">
    <property type="entry name" value="PhdYeFM_antitox"/>
    <property type="match status" value="1"/>
</dbReference>
<name>G6FXQ6_9CYAN</name>
<feature type="coiled-coil region" evidence="3">
    <location>
        <begin position="49"/>
        <end position="76"/>
    </location>
</feature>
<dbReference type="GeneID" id="35799003"/>
<evidence type="ECO:0000256" key="3">
    <source>
        <dbReference type="SAM" id="Coils"/>
    </source>
</evidence>
<reference evidence="4 5" key="1">
    <citation type="submission" date="2011-09" db="EMBL/GenBank/DDBJ databases">
        <title>The draft genome of Fischerella sp. JSC-11.</title>
        <authorList>
            <consortium name="US DOE Joint Genome Institute (JGI-PGF)"/>
            <person name="Lucas S."/>
            <person name="Han J."/>
            <person name="Lapidus A."/>
            <person name="Cheng J.-F."/>
            <person name="Goodwin L."/>
            <person name="Pitluck S."/>
            <person name="Peters L."/>
            <person name="Land M.L."/>
            <person name="Hauser L."/>
            <person name="Sarkisova S."/>
            <person name="Bryant D.A."/>
            <person name="Brown I."/>
            <person name="Woyke T.J."/>
        </authorList>
    </citation>
    <scope>NUCLEOTIDE SEQUENCE [LARGE SCALE GENOMIC DNA]</scope>
    <source>
        <strain evidence="4 5">JSC-11</strain>
    </source>
</reference>
<protein>
    <recommendedName>
        <fullName evidence="2">Antitoxin</fullName>
    </recommendedName>
</protein>
<organism evidence="4 5">
    <name type="scientific">Fischerella thermalis JSC-11</name>
    <dbReference type="NCBI Taxonomy" id="741277"/>
    <lineage>
        <taxon>Bacteria</taxon>
        <taxon>Bacillati</taxon>
        <taxon>Cyanobacteriota</taxon>
        <taxon>Cyanophyceae</taxon>
        <taxon>Nostocales</taxon>
        <taxon>Hapalosiphonaceae</taxon>
        <taxon>Fischerella</taxon>
    </lineage>
</organism>
<dbReference type="RefSeq" id="WP_009458861.1">
    <property type="nucleotide sequence ID" value="NZ_AGIZ01000012.1"/>
</dbReference>
<evidence type="ECO:0000256" key="1">
    <source>
        <dbReference type="ARBA" id="ARBA00009981"/>
    </source>
</evidence>
<dbReference type="EMBL" id="AGIZ01000012">
    <property type="protein sequence ID" value="EHC10118.1"/>
    <property type="molecule type" value="Genomic_DNA"/>
</dbReference>
<dbReference type="AlphaFoldDB" id="G6FXQ6"/>